<protein>
    <submittedName>
        <fullName evidence="1">Uncharacterized protein</fullName>
    </submittedName>
</protein>
<organism evidence="1 2">
    <name type="scientific">Smallanthus sonchifolius</name>
    <dbReference type="NCBI Taxonomy" id="185202"/>
    <lineage>
        <taxon>Eukaryota</taxon>
        <taxon>Viridiplantae</taxon>
        <taxon>Streptophyta</taxon>
        <taxon>Embryophyta</taxon>
        <taxon>Tracheophyta</taxon>
        <taxon>Spermatophyta</taxon>
        <taxon>Magnoliopsida</taxon>
        <taxon>eudicotyledons</taxon>
        <taxon>Gunneridae</taxon>
        <taxon>Pentapetalae</taxon>
        <taxon>asterids</taxon>
        <taxon>campanulids</taxon>
        <taxon>Asterales</taxon>
        <taxon>Asteraceae</taxon>
        <taxon>Asteroideae</taxon>
        <taxon>Heliantheae alliance</taxon>
        <taxon>Millerieae</taxon>
        <taxon>Smallanthus</taxon>
    </lineage>
</organism>
<reference evidence="1 2" key="2">
    <citation type="journal article" date="2022" name="Mol. Ecol. Resour.">
        <title>The genomes of chicory, endive, great burdock and yacon provide insights into Asteraceae paleo-polyploidization history and plant inulin production.</title>
        <authorList>
            <person name="Fan W."/>
            <person name="Wang S."/>
            <person name="Wang H."/>
            <person name="Wang A."/>
            <person name="Jiang F."/>
            <person name="Liu H."/>
            <person name="Zhao H."/>
            <person name="Xu D."/>
            <person name="Zhang Y."/>
        </authorList>
    </citation>
    <scope>NUCLEOTIDE SEQUENCE [LARGE SCALE GENOMIC DNA]</scope>
    <source>
        <strain evidence="2">cv. Yunnan</strain>
        <tissue evidence="1">Leaves</tissue>
    </source>
</reference>
<dbReference type="EMBL" id="CM042034">
    <property type="protein sequence ID" value="KAI3760859.1"/>
    <property type="molecule type" value="Genomic_DNA"/>
</dbReference>
<sequence>MPPSELIAKHNFKVFCKLNLCVLFDKKSESDTMLGKEFFTEYGEASLYEIQEVVGKGISYDVVADAVDTQIASSQELPACKRILTPKWVISATTGDFSIHACDYCLHTYKTCFKPLPLVM</sequence>
<name>A0ACB9EPI9_9ASTR</name>
<evidence type="ECO:0000313" key="2">
    <source>
        <dbReference type="Proteomes" id="UP001056120"/>
    </source>
</evidence>
<evidence type="ECO:0000313" key="1">
    <source>
        <dbReference type="EMBL" id="KAI3760859.1"/>
    </source>
</evidence>
<dbReference type="Proteomes" id="UP001056120">
    <property type="component" value="Linkage Group LG17"/>
</dbReference>
<comment type="caution">
    <text evidence="1">The sequence shown here is derived from an EMBL/GenBank/DDBJ whole genome shotgun (WGS) entry which is preliminary data.</text>
</comment>
<gene>
    <name evidence="1" type="ORF">L1987_51259</name>
</gene>
<reference evidence="2" key="1">
    <citation type="journal article" date="2022" name="Mol. Ecol. Resour.">
        <title>The genomes of chicory, endive, great burdock and yacon provide insights into Asteraceae palaeo-polyploidization history and plant inulin production.</title>
        <authorList>
            <person name="Fan W."/>
            <person name="Wang S."/>
            <person name="Wang H."/>
            <person name="Wang A."/>
            <person name="Jiang F."/>
            <person name="Liu H."/>
            <person name="Zhao H."/>
            <person name="Xu D."/>
            <person name="Zhang Y."/>
        </authorList>
    </citation>
    <scope>NUCLEOTIDE SEQUENCE [LARGE SCALE GENOMIC DNA]</scope>
    <source>
        <strain evidence="2">cv. Yunnan</strain>
    </source>
</reference>
<proteinExistence type="predicted"/>
<accession>A0ACB9EPI9</accession>
<keyword evidence="2" id="KW-1185">Reference proteome</keyword>